<comment type="caution">
    <text evidence="2">The sequence shown here is derived from an EMBL/GenBank/DDBJ whole genome shotgun (WGS) entry which is preliminary data.</text>
</comment>
<feature type="region of interest" description="Disordered" evidence="1">
    <location>
        <begin position="279"/>
        <end position="298"/>
    </location>
</feature>
<organism evidence="2 3">
    <name type="scientific">Russula ochroleuca</name>
    <dbReference type="NCBI Taxonomy" id="152965"/>
    <lineage>
        <taxon>Eukaryota</taxon>
        <taxon>Fungi</taxon>
        <taxon>Dikarya</taxon>
        <taxon>Basidiomycota</taxon>
        <taxon>Agaricomycotina</taxon>
        <taxon>Agaricomycetes</taxon>
        <taxon>Russulales</taxon>
        <taxon>Russulaceae</taxon>
        <taxon>Russula</taxon>
    </lineage>
</organism>
<evidence type="ECO:0000313" key="2">
    <source>
        <dbReference type="EMBL" id="KAF8474367.1"/>
    </source>
</evidence>
<feature type="compositionally biased region" description="Basic and acidic residues" evidence="1">
    <location>
        <begin position="284"/>
        <end position="298"/>
    </location>
</feature>
<reference evidence="2" key="1">
    <citation type="submission" date="2019-10" db="EMBL/GenBank/DDBJ databases">
        <authorList>
            <consortium name="DOE Joint Genome Institute"/>
            <person name="Kuo A."/>
            <person name="Miyauchi S."/>
            <person name="Kiss E."/>
            <person name="Drula E."/>
            <person name="Kohler A."/>
            <person name="Sanchez-Garcia M."/>
            <person name="Andreopoulos B."/>
            <person name="Barry K.W."/>
            <person name="Bonito G."/>
            <person name="Buee M."/>
            <person name="Carver A."/>
            <person name="Chen C."/>
            <person name="Cichocki N."/>
            <person name="Clum A."/>
            <person name="Culley D."/>
            <person name="Crous P.W."/>
            <person name="Fauchery L."/>
            <person name="Girlanda M."/>
            <person name="Hayes R."/>
            <person name="Keri Z."/>
            <person name="LaButti K."/>
            <person name="Lipzen A."/>
            <person name="Lombard V."/>
            <person name="Magnuson J."/>
            <person name="Maillard F."/>
            <person name="Morin E."/>
            <person name="Murat C."/>
            <person name="Nolan M."/>
            <person name="Ohm R."/>
            <person name="Pangilinan J."/>
            <person name="Pereira M."/>
            <person name="Perotto S."/>
            <person name="Peter M."/>
            <person name="Riley R."/>
            <person name="Sitrit Y."/>
            <person name="Stielow B."/>
            <person name="Szollosi G."/>
            <person name="Zifcakova L."/>
            <person name="Stursova M."/>
            <person name="Spatafora J.W."/>
            <person name="Tedersoo L."/>
            <person name="Vaario L.-M."/>
            <person name="Yamada A."/>
            <person name="Yan M."/>
            <person name="Wang P."/>
            <person name="Xu J."/>
            <person name="Bruns T."/>
            <person name="Baldrian P."/>
            <person name="Vilgalys R."/>
            <person name="Henrissat B."/>
            <person name="Grigoriev I.V."/>
            <person name="Hibbett D."/>
            <person name="Nagy L.G."/>
            <person name="Martin F.M."/>
        </authorList>
    </citation>
    <scope>NUCLEOTIDE SEQUENCE</scope>
    <source>
        <strain evidence="2">Prilba</strain>
    </source>
</reference>
<reference evidence="2" key="2">
    <citation type="journal article" date="2020" name="Nat. Commun.">
        <title>Large-scale genome sequencing of mycorrhizal fungi provides insights into the early evolution of symbiotic traits.</title>
        <authorList>
            <person name="Miyauchi S."/>
            <person name="Kiss E."/>
            <person name="Kuo A."/>
            <person name="Drula E."/>
            <person name="Kohler A."/>
            <person name="Sanchez-Garcia M."/>
            <person name="Morin E."/>
            <person name="Andreopoulos B."/>
            <person name="Barry K.W."/>
            <person name="Bonito G."/>
            <person name="Buee M."/>
            <person name="Carver A."/>
            <person name="Chen C."/>
            <person name="Cichocki N."/>
            <person name="Clum A."/>
            <person name="Culley D."/>
            <person name="Crous P.W."/>
            <person name="Fauchery L."/>
            <person name="Girlanda M."/>
            <person name="Hayes R.D."/>
            <person name="Keri Z."/>
            <person name="LaButti K."/>
            <person name="Lipzen A."/>
            <person name="Lombard V."/>
            <person name="Magnuson J."/>
            <person name="Maillard F."/>
            <person name="Murat C."/>
            <person name="Nolan M."/>
            <person name="Ohm R.A."/>
            <person name="Pangilinan J."/>
            <person name="Pereira M.F."/>
            <person name="Perotto S."/>
            <person name="Peter M."/>
            <person name="Pfister S."/>
            <person name="Riley R."/>
            <person name="Sitrit Y."/>
            <person name="Stielow J.B."/>
            <person name="Szollosi G."/>
            <person name="Zifcakova L."/>
            <person name="Stursova M."/>
            <person name="Spatafora J.W."/>
            <person name="Tedersoo L."/>
            <person name="Vaario L.M."/>
            <person name="Yamada A."/>
            <person name="Yan M."/>
            <person name="Wang P."/>
            <person name="Xu J."/>
            <person name="Bruns T."/>
            <person name="Baldrian P."/>
            <person name="Vilgalys R."/>
            <person name="Dunand C."/>
            <person name="Henrissat B."/>
            <person name="Grigoriev I.V."/>
            <person name="Hibbett D."/>
            <person name="Nagy L.G."/>
            <person name="Martin F.M."/>
        </authorList>
    </citation>
    <scope>NUCLEOTIDE SEQUENCE</scope>
    <source>
        <strain evidence="2">Prilba</strain>
    </source>
</reference>
<evidence type="ECO:0000256" key="1">
    <source>
        <dbReference type="SAM" id="MobiDB-lite"/>
    </source>
</evidence>
<evidence type="ECO:0000313" key="3">
    <source>
        <dbReference type="Proteomes" id="UP000759537"/>
    </source>
</evidence>
<protein>
    <submittedName>
        <fullName evidence="2">Uncharacterized protein</fullName>
    </submittedName>
</protein>
<dbReference type="AlphaFoldDB" id="A0A9P5MQK1"/>
<keyword evidence="3" id="KW-1185">Reference proteome</keyword>
<name>A0A9P5MQK1_9AGAM</name>
<proteinExistence type="predicted"/>
<sequence length="298" mass="34175">MPVGPPFNVYRDQLTSQYHGIALWHPNHFEGLYDCGHVPDVSIGDVGYQSDGHFIRMFNVTLPWDDPSNRKLGIPEKYVPLEQDPVNARGSEFDQVVYYSHHVSRVENVGKVQADPPEETKGQTYKCRARYCGALLSLPHGGHRKDVIRAKKFEDYIRDHVVDWFTWAQNNKLGVERMEDLILVTGYTLVTSWAAAVFYDDTMPVDATSISLHAQKFDRGGAQYFWSNIRGNVEYHNSHFDPNDNDEKLLSRNHCVFIRGFRAKRPFFGIKKLRAAAGPLPDDPDNRREDDIQVTRVP</sequence>
<dbReference type="EMBL" id="WHVB01000017">
    <property type="protein sequence ID" value="KAF8474367.1"/>
    <property type="molecule type" value="Genomic_DNA"/>
</dbReference>
<accession>A0A9P5MQK1</accession>
<feature type="non-terminal residue" evidence="2">
    <location>
        <position position="298"/>
    </location>
</feature>
<dbReference type="OrthoDB" id="3222453at2759"/>
<dbReference type="Proteomes" id="UP000759537">
    <property type="component" value="Unassembled WGS sequence"/>
</dbReference>
<gene>
    <name evidence="2" type="ORF">DFH94DRAFT_673112</name>
</gene>